<dbReference type="Proteomes" id="UP000054495">
    <property type="component" value="Unassembled WGS sequence"/>
</dbReference>
<dbReference type="PANTHER" id="PTHR31460">
    <property type="match status" value="1"/>
</dbReference>
<reference evidence="2 3" key="1">
    <citation type="submission" date="2013-05" db="EMBL/GenBank/DDBJ databases">
        <title>Draft genome of the parasitic nematode Anyclostoma ceylanicum.</title>
        <authorList>
            <person name="Mitreva M."/>
        </authorList>
    </citation>
    <scope>NUCLEOTIDE SEQUENCE [LARGE SCALE GENOMIC DNA]</scope>
</reference>
<name>A0A0D6L761_9BILA</name>
<protein>
    <recommendedName>
        <fullName evidence="4">Mesocentin</fullName>
    </recommendedName>
</protein>
<evidence type="ECO:0000313" key="2">
    <source>
        <dbReference type="EMBL" id="EPB67560.1"/>
    </source>
</evidence>
<evidence type="ECO:0000256" key="1">
    <source>
        <dbReference type="SAM" id="MobiDB-lite"/>
    </source>
</evidence>
<dbReference type="InterPro" id="IPR053224">
    <property type="entry name" value="Sensory_adhesion_molecule"/>
</dbReference>
<keyword evidence="3" id="KW-1185">Reference proteome</keyword>
<proteinExistence type="predicted"/>
<dbReference type="AlphaFoldDB" id="A0A0D6L761"/>
<dbReference type="PANTHER" id="PTHR31460:SF3">
    <property type="entry name" value="MESOCENTIN"/>
    <property type="match status" value="1"/>
</dbReference>
<evidence type="ECO:0000313" key="3">
    <source>
        <dbReference type="Proteomes" id="UP000054495"/>
    </source>
</evidence>
<evidence type="ECO:0008006" key="4">
    <source>
        <dbReference type="Google" id="ProtNLM"/>
    </source>
</evidence>
<gene>
    <name evidence="2" type="ORF">ANCCEY_13347</name>
</gene>
<organism evidence="2 3">
    <name type="scientific">Ancylostoma ceylanicum</name>
    <dbReference type="NCBI Taxonomy" id="53326"/>
    <lineage>
        <taxon>Eukaryota</taxon>
        <taxon>Metazoa</taxon>
        <taxon>Ecdysozoa</taxon>
        <taxon>Nematoda</taxon>
        <taxon>Chromadorea</taxon>
        <taxon>Rhabditida</taxon>
        <taxon>Rhabditina</taxon>
        <taxon>Rhabditomorpha</taxon>
        <taxon>Strongyloidea</taxon>
        <taxon>Ancylostomatidae</taxon>
        <taxon>Ancylostomatinae</taxon>
        <taxon>Ancylostoma</taxon>
    </lineage>
</organism>
<feature type="region of interest" description="Disordered" evidence="1">
    <location>
        <begin position="1"/>
        <end position="216"/>
    </location>
</feature>
<accession>A0A0D6L761</accession>
<dbReference type="EMBL" id="KE125643">
    <property type="protein sequence ID" value="EPB67560.1"/>
    <property type="molecule type" value="Genomic_DNA"/>
</dbReference>
<sequence>MHRRPIYPVVGKDGRPLPTDESGAPLGSDGKPIPTDESGKPLGEDGSPLPTDASGNYVSVPEEEAVSKELPTDESGNVIYPITKPDGSPLPTDASGNYITDEGTIIEKDEEGKPLGPDGQPLPTDETGNYIYPAVGPDGSPLPTDMHRRPIYPVVGKDGRPLPTDESGAPLGSDGKPIPTDESGKPLGEDGSPLPTDASGNYVSVPEEEAVSKELPTDESGNVIYPITKPDGSPLPTDASGNYITDEGTIIEKDEEGKPLGPDGQPLTRMKQEITSTLLWVRMAVPFQPICTDVLFTLLSEKMADHCRPTNLGLPLALMANQSQLMRVVNHLVKTDHRFPQMLLATMSVYLRKKQSAKNCQQTRVAM</sequence>